<dbReference type="PANTHER" id="PTHR47272">
    <property type="entry name" value="DDE_TNP_1_7 DOMAIN-CONTAINING PROTEIN"/>
    <property type="match status" value="1"/>
</dbReference>
<gene>
    <name evidence="3" type="ORF">PAPOLLO_LOCUS12992</name>
</gene>
<dbReference type="OrthoDB" id="122438at2759"/>
<feature type="region of interest" description="Disordered" evidence="1">
    <location>
        <begin position="1"/>
        <end position="20"/>
    </location>
</feature>
<evidence type="ECO:0000256" key="1">
    <source>
        <dbReference type="SAM" id="MobiDB-lite"/>
    </source>
</evidence>
<dbReference type="InterPro" id="IPR029526">
    <property type="entry name" value="PGBD"/>
</dbReference>
<dbReference type="EMBL" id="CAJQZP010000929">
    <property type="protein sequence ID" value="CAG4996447.1"/>
    <property type="molecule type" value="Genomic_DNA"/>
</dbReference>
<feature type="region of interest" description="Disordered" evidence="1">
    <location>
        <begin position="57"/>
        <end position="77"/>
    </location>
</feature>
<protein>
    <submittedName>
        <fullName evidence="3">(apollo) hypothetical protein</fullName>
    </submittedName>
</protein>
<dbReference type="Pfam" id="PF13843">
    <property type="entry name" value="DDE_Tnp_1_7"/>
    <property type="match status" value="1"/>
</dbReference>
<organism evidence="3 4">
    <name type="scientific">Parnassius apollo</name>
    <name type="common">Apollo butterfly</name>
    <name type="synonym">Papilio apollo</name>
    <dbReference type="NCBI Taxonomy" id="110799"/>
    <lineage>
        <taxon>Eukaryota</taxon>
        <taxon>Metazoa</taxon>
        <taxon>Ecdysozoa</taxon>
        <taxon>Arthropoda</taxon>
        <taxon>Hexapoda</taxon>
        <taxon>Insecta</taxon>
        <taxon>Pterygota</taxon>
        <taxon>Neoptera</taxon>
        <taxon>Endopterygota</taxon>
        <taxon>Lepidoptera</taxon>
        <taxon>Glossata</taxon>
        <taxon>Ditrysia</taxon>
        <taxon>Papilionoidea</taxon>
        <taxon>Papilionidae</taxon>
        <taxon>Parnassiinae</taxon>
        <taxon>Parnassini</taxon>
        <taxon>Parnassius</taxon>
        <taxon>Parnassius</taxon>
    </lineage>
</organism>
<proteinExistence type="predicted"/>
<comment type="caution">
    <text evidence="3">The sequence shown here is derived from an EMBL/GenBank/DDBJ whole genome shotgun (WGS) entry which is preliminary data.</text>
</comment>
<evidence type="ECO:0000259" key="2">
    <source>
        <dbReference type="Pfam" id="PF13843"/>
    </source>
</evidence>
<accession>A0A8S3X4F3</accession>
<feature type="domain" description="PiggyBac transposable element-derived protein" evidence="2">
    <location>
        <begin position="172"/>
        <end position="240"/>
    </location>
</feature>
<keyword evidence="4" id="KW-1185">Reference proteome</keyword>
<dbReference type="AlphaFoldDB" id="A0A8S3X4F3"/>
<sequence>MRTTENLYCTTPTRQNQRLGRDKLEAPWFPERFQALDGPGVAMPRLNDEDIRNYLENLDDSEDGLDGSESESDEEDTYYQAAREVFRDLEGSDCEERHIGENIQSPSSNQLDDDMDHRFIMETDQHLQEPTSSSHRPTRPIVWRQRNLITRKEDLKFQGNTQLPEELTQRETPLDFFTYFFTPDLIKHTVEQSNLYATQKQVSNPVNIDENELNKFLGILIVSSVIRFPNIRLYWHDKYRMELGETLCRMGLQTNGTKRETAKQFIAK</sequence>
<reference evidence="3" key="1">
    <citation type="submission" date="2021-04" db="EMBL/GenBank/DDBJ databases">
        <authorList>
            <person name="Tunstrom K."/>
        </authorList>
    </citation>
    <scope>NUCLEOTIDE SEQUENCE</scope>
</reference>
<feature type="compositionally biased region" description="Polar residues" evidence="1">
    <location>
        <begin position="1"/>
        <end position="18"/>
    </location>
</feature>
<evidence type="ECO:0000313" key="4">
    <source>
        <dbReference type="Proteomes" id="UP000691718"/>
    </source>
</evidence>
<name>A0A8S3X4F3_PARAO</name>
<dbReference type="PANTHER" id="PTHR47272:SF1">
    <property type="entry name" value="PIGGYBAC TRANSPOSABLE ELEMENT-DERIVED PROTEIN 3-LIKE"/>
    <property type="match status" value="1"/>
</dbReference>
<dbReference type="Proteomes" id="UP000691718">
    <property type="component" value="Unassembled WGS sequence"/>
</dbReference>
<evidence type="ECO:0000313" key="3">
    <source>
        <dbReference type="EMBL" id="CAG4996447.1"/>
    </source>
</evidence>